<dbReference type="Pfam" id="PF13426">
    <property type="entry name" value="PAS_9"/>
    <property type="match status" value="1"/>
</dbReference>
<dbReference type="EMBL" id="AP022586">
    <property type="protein sequence ID" value="BBY15803.1"/>
    <property type="molecule type" value="Genomic_DNA"/>
</dbReference>
<reference evidence="5 6" key="1">
    <citation type="journal article" date="2019" name="Emerg. Microbes Infect.">
        <title>Comprehensive subspecies identification of 175 nontuberculous mycobacteria species based on 7547 genomic profiles.</title>
        <authorList>
            <person name="Matsumoto Y."/>
            <person name="Kinjo T."/>
            <person name="Motooka D."/>
            <person name="Nabeya D."/>
            <person name="Jung N."/>
            <person name="Uechi K."/>
            <person name="Horii T."/>
            <person name="Iida T."/>
            <person name="Fujita J."/>
            <person name="Nakamura S."/>
        </authorList>
    </citation>
    <scope>NUCLEOTIDE SEQUENCE [LARGE SCALE GENOMIC DNA]</scope>
    <source>
        <strain evidence="5 6">JCM 17423</strain>
    </source>
</reference>
<dbReference type="NCBIfam" id="TIGR00229">
    <property type="entry name" value="sensory_box"/>
    <property type="match status" value="1"/>
</dbReference>
<dbReference type="PANTHER" id="PTHR43156:SF2">
    <property type="entry name" value="STAGE II SPORULATION PROTEIN E"/>
    <property type="match status" value="1"/>
</dbReference>
<dbReference type="SMART" id="SM00331">
    <property type="entry name" value="PP2C_SIG"/>
    <property type="match status" value="1"/>
</dbReference>
<keyword evidence="6" id="KW-1185">Reference proteome</keyword>
<dbReference type="SUPFAM" id="SSF81606">
    <property type="entry name" value="PP2C-like"/>
    <property type="match status" value="1"/>
</dbReference>
<name>A0AAD1IJX8_9MYCO</name>
<dbReference type="RefSeq" id="WP_134060940.1">
    <property type="nucleotide sequence ID" value="NZ_AP022586.1"/>
</dbReference>
<feature type="coiled-coil region" evidence="2">
    <location>
        <begin position="128"/>
        <end position="159"/>
    </location>
</feature>
<dbReference type="AlphaFoldDB" id="A0AAD1IJX8"/>
<dbReference type="InterPro" id="IPR000014">
    <property type="entry name" value="PAS"/>
</dbReference>
<feature type="domain" description="PAS" evidence="3">
    <location>
        <begin position="13"/>
        <end position="79"/>
    </location>
</feature>
<dbReference type="Gene3D" id="3.30.450.20">
    <property type="entry name" value="PAS domain"/>
    <property type="match status" value="1"/>
</dbReference>
<proteinExistence type="predicted"/>
<dbReference type="PANTHER" id="PTHR43156">
    <property type="entry name" value="STAGE II SPORULATION PROTEIN E-RELATED"/>
    <property type="match status" value="1"/>
</dbReference>
<gene>
    <name evidence="5" type="ORF">MLIT_13950</name>
</gene>
<protein>
    <recommendedName>
        <fullName evidence="7">Histidine kinase</fullName>
    </recommendedName>
</protein>
<keyword evidence="1" id="KW-0378">Hydrolase</keyword>
<dbReference type="Gene3D" id="3.60.40.10">
    <property type="entry name" value="PPM-type phosphatase domain"/>
    <property type="match status" value="1"/>
</dbReference>
<sequence length="393" mass="41536">MTPPDSADPAPNHTVEDLYQQAPCGHLATGPDRRILSVNQTLAGWLGRSVEELIGTPFTDLLTAGGRIHFETHFAPLLHLSGEIRGVTVDLVTADGDRLPALIAANVKTDASGTPTIIRLALQDASDRRAYEQELLAERRRAEQERARATALARTLKQSLLPPALSPPAGLEASAHLHAASHDEVGGDFYDLFALGHDRSAFFLGDVCGKGINAATVASLARYTLRAAAVFDDDPVAVLHNLDTVLINEYGADRSHFCTVVFGLLIRHGDGFDVHLASGGHPPALLLSADGGVRKVSTEGGQAVGIFSNARFASARVHLGAGDTLVMYTDGVTEARIGRGAERYDDHDALMELARAHAPSTATEIVGTLRNLLAELGAGVEDDAAVLALGVPR</sequence>
<dbReference type="CDD" id="cd00130">
    <property type="entry name" value="PAS"/>
    <property type="match status" value="1"/>
</dbReference>
<feature type="domain" description="PPM-type phosphatase" evidence="4">
    <location>
        <begin position="168"/>
        <end position="391"/>
    </location>
</feature>
<dbReference type="SUPFAM" id="SSF55785">
    <property type="entry name" value="PYP-like sensor domain (PAS domain)"/>
    <property type="match status" value="1"/>
</dbReference>
<accession>A0AAD1IJX8</accession>
<dbReference type="GO" id="GO:0016791">
    <property type="term" value="F:phosphatase activity"/>
    <property type="evidence" value="ECO:0007669"/>
    <property type="project" value="TreeGrafter"/>
</dbReference>
<dbReference type="SMART" id="SM00091">
    <property type="entry name" value="PAS"/>
    <property type="match status" value="1"/>
</dbReference>
<dbReference type="InterPro" id="IPR035965">
    <property type="entry name" value="PAS-like_dom_sf"/>
</dbReference>
<evidence type="ECO:0000313" key="5">
    <source>
        <dbReference type="EMBL" id="BBY15803.1"/>
    </source>
</evidence>
<dbReference type="InterPro" id="IPR036457">
    <property type="entry name" value="PPM-type-like_dom_sf"/>
</dbReference>
<evidence type="ECO:0000256" key="1">
    <source>
        <dbReference type="ARBA" id="ARBA00022801"/>
    </source>
</evidence>
<keyword evidence="2" id="KW-0175">Coiled coil</keyword>
<dbReference type="Proteomes" id="UP000466607">
    <property type="component" value="Chromosome"/>
</dbReference>
<evidence type="ECO:0000313" key="6">
    <source>
        <dbReference type="Proteomes" id="UP000466607"/>
    </source>
</evidence>
<evidence type="ECO:0000259" key="4">
    <source>
        <dbReference type="SMART" id="SM00331"/>
    </source>
</evidence>
<dbReference type="Pfam" id="PF07228">
    <property type="entry name" value="SpoIIE"/>
    <property type="match status" value="1"/>
</dbReference>
<dbReference type="InterPro" id="IPR001932">
    <property type="entry name" value="PPM-type_phosphatase-like_dom"/>
</dbReference>
<evidence type="ECO:0000256" key="2">
    <source>
        <dbReference type="SAM" id="Coils"/>
    </source>
</evidence>
<organism evidence="5 6">
    <name type="scientific">Mycolicibacterium litorale</name>
    <dbReference type="NCBI Taxonomy" id="758802"/>
    <lineage>
        <taxon>Bacteria</taxon>
        <taxon>Bacillati</taxon>
        <taxon>Actinomycetota</taxon>
        <taxon>Actinomycetes</taxon>
        <taxon>Mycobacteriales</taxon>
        <taxon>Mycobacteriaceae</taxon>
        <taxon>Mycolicibacterium</taxon>
    </lineage>
</organism>
<dbReference type="InterPro" id="IPR052016">
    <property type="entry name" value="Bact_Sigma-Reg"/>
</dbReference>
<evidence type="ECO:0000259" key="3">
    <source>
        <dbReference type="SMART" id="SM00091"/>
    </source>
</evidence>
<evidence type="ECO:0008006" key="7">
    <source>
        <dbReference type="Google" id="ProtNLM"/>
    </source>
</evidence>